<sequence>MRFLVFVALLVTTLVACCTSFASAENVALINDAGNEGRLLRSEAANTENVAKIADASDGGEVAVRKAITSFATAKDAAKKGDAELAKLSAMIAESAKKDPTSWLRLNKFTKIMLGINVGGLALYGAYRILTDNS</sequence>
<dbReference type="Proteomes" id="UP000709295">
    <property type="component" value="Unassembled WGS sequence"/>
</dbReference>
<evidence type="ECO:0000313" key="2">
    <source>
        <dbReference type="EMBL" id="KAG6973640.1"/>
    </source>
</evidence>
<accession>A0A8J5MHI7</accession>
<dbReference type="PROSITE" id="PS51257">
    <property type="entry name" value="PROKAR_LIPOPROTEIN"/>
    <property type="match status" value="1"/>
</dbReference>
<feature type="chain" id="PRO_5035271454" description="RxLR effector protein" evidence="1">
    <location>
        <begin position="25"/>
        <end position="134"/>
    </location>
</feature>
<keyword evidence="3" id="KW-1185">Reference proteome</keyword>
<name>A0A8J5MHI7_9STRA</name>
<protein>
    <recommendedName>
        <fullName evidence="4">RxLR effector protein</fullName>
    </recommendedName>
</protein>
<organism evidence="2 3">
    <name type="scientific">Phytophthora aleatoria</name>
    <dbReference type="NCBI Taxonomy" id="2496075"/>
    <lineage>
        <taxon>Eukaryota</taxon>
        <taxon>Sar</taxon>
        <taxon>Stramenopiles</taxon>
        <taxon>Oomycota</taxon>
        <taxon>Peronosporomycetes</taxon>
        <taxon>Peronosporales</taxon>
        <taxon>Peronosporaceae</taxon>
        <taxon>Phytophthora</taxon>
    </lineage>
</organism>
<gene>
    <name evidence="2" type="ORF">JG688_00003448</name>
</gene>
<dbReference type="AlphaFoldDB" id="A0A8J5MHI7"/>
<proteinExistence type="predicted"/>
<feature type="signal peptide" evidence="1">
    <location>
        <begin position="1"/>
        <end position="24"/>
    </location>
</feature>
<reference evidence="2" key="1">
    <citation type="submission" date="2021-01" db="EMBL/GenBank/DDBJ databases">
        <title>Phytophthora aleatoria, a newly-described species from Pinus radiata is distinct from Phytophthora cactorum isolates based on comparative genomics.</title>
        <authorList>
            <person name="Mcdougal R."/>
            <person name="Panda P."/>
            <person name="Williams N."/>
            <person name="Studholme D.J."/>
        </authorList>
    </citation>
    <scope>NUCLEOTIDE SEQUENCE</scope>
    <source>
        <strain evidence="2">NZFS 4037</strain>
    </source>
</reference>
<evidence type="ECO:0000256" key="1">
    <source>
        <dbReference type="SAM" id="SignalP"/>
    </source>
</evidence>
<comment type="caution">
    <text evidence="2">The sequence shown here is derived from an EMBL/GenBank/DDBJ whole genome shotgun (WGS) entry which is preliminary data.</text>
</comment>
<evidence type="ECO:0000313" key="3">
    <source>
        <dbReference type="Proteomes" id="UP000709295"/>
    </source>
</evidence>
<keyword evidence="1" id="KW-0732">Signal</keyword>
<evidence type="ECO:0008006" key="4">
    <source>
        <dbReference type="Google" id="ProtNLM"/>
    </source>
</evidence>
<dbReference type="EMBL" id="JAENGY010000107">
    <property type="protein sequence ID" value="KAG6973640.1"/>
    <property type="molecule type" value="Genomic_DNA"/>
</dbReference>